<dbReference type="Pfam" id="PF01569">
    <property type="entry name" value="PAP2"/>
    <property type="match status" value="1"/>
</dbReference>
<sequence>MQTEILMGIQKLSNPVLDRLFIFITNIGGELFYILALTVVYWCISKNVGAKMFTILVFSVFGNSVLKTVFATERPFMFEGINPLYEQSAPGYAFPSGHTQGTTTFWFFTMKKLKKTSIYILGVLIILLVGFSRLYLRVHWPIDVLGGLAFGILFAVIGEYIIDKITPFKYHILNVFIFSIVIPNILLIIFMSESNLKLIALISGALLGYFIQENRVKFSVKAKIHIQLIKFILGISILLGTRTLFKIIFPDTYLFDYLRYFAIGIFTTIIIPMIFIQLKLSKKALN</sequence>
<feature type="transmembrane region" description="Helical" evidence="1">
    <location>
        <begin position="142"/>
        <end position="162"/>
    </location>
</feature>
<dbReference type="SMART" id="SM00014">
    <property type="entry name" value="acidPPc"/>
    <property type="match status" value="1"/>
</dbReference>
<evidence type="ECO:0000313" key="3">
    <source>
        <dbReference type="EMBL" id="MBS4539726.1"/>
    </source>
</evidence>
<accession>A0A942UZ79</accession>
<dbReference type="PANTHER" id="PTHR14969:SF13">
    <property type="entry name" value="AT30094P"/>
    <property type="match status" value="1"/>
</dbReference>
<evidence type="ECO:0000313" key="4">
    <source>
        <dbReference type="Proteomes" id="UP000724672"/>
    </source>
</evidence>
<dbReference type="InterPro" id="IPR036938">
    <property type="entry name" value="PAP2/HPO_sf"/>
</dbReference>
<reference evidence="3" key="1">
    <citation type="submission" date="2019-12" db="EMBL/GenBank/DDBJ databases">
        <title>Clostridiaceae gen. nov. sp. nov., isolated from sediment in Xinjiang, China.</title>
        <authorList>
            <person name="Zhang R."/>
        </authorList>
    </citation>
    <scope>NUCLEOTIDE SEQUENCE</scope>
    <source>
        <strain evidence="3">D2Q-11</strain>
    </source>
</reference>
<dbReference type="RefSeq" id="WP_203367643.1">
    <property type="nucleotide sequence ID" value="NZ_WSFT01000053.1"/>
</dbReference>
<keyword evidence="4" id="KW-1185">Reference proteome</keyword>
<dbReference type="AlphaFoldDB" id="A0A942UZ79"/>
<feature type="domain" description="Phosphatidic acid phosphatase type 2/haloperoxidase" evidence="2">
    <location>
        <begin position="48"/>
        <end position="159"/>
    </location>
</feature>
<feature type="transmembrane region" description="Helical" evidence="1">
    <location>
        <begin position="257"/>
        <end position="276"/>
    </location>
</feature>
<gene>
    <name evidence="3" type="ORF">GOQ27_14730</name>
</gene>
<keyword evidence="1" id="KW-1133">Transmembrane helix</keyword>
<comment type="caution">
    <text evidence="3">The sequence shown here is derived from an EMBL/GenBank/DDBJ whole genome shotgun (WGS) entry which is preliminary data.</text>
</comment>
<keyword evidence="1" id="KW-0472">Membrane</keyword>
<protein>
    <submittedName>
        <fullName evidence="3">Phosphatase PAP2 family protein</fullName>
    </submittedName>
</protein>
<feature type="transmembrane region" description="Helical" evidence="1">
    <location>
        <begin position="224"/>
        <end position="245"/>
    </location>
</feature>
<organism evidence="3 4">
    <name type="scientific">Anaeromonas frigoriresistens</name>
    <dbReference type="NCBI Taxonomy" id="2683708"/>
    <lineage>
        <taxon>Bacteria</taxon>
        <taxon>Bacillati</taxon>
        <taxon>Bacillota</taxon>
        <taxon>Tissierellia</taxon>
        <taxon>Tissierellales</taxon>
        <taxon>Thermohalobacteraceae</taxon>
        <taxon>Anaeromonas</taxon>
    </lineage>
</organism>
<dbReference type="Proteomes" id="UP000724672">
    <property type="component" value="Unassembled WGS sequence"/>
</dbReference>
<evidence type="ECO:0000256" key="1">
    <source>
        <dbReference type="SAM" id="Phobius"/>
    </source>
</evidence>
<dbReference type="EMBL" id="WSFT01000053">
    <property type="protein sequence ID" value="MBS4539726.1"/>
    <property type="molecule type" value="Genomic_DNA"/>
</dbReference>
<dbReference type="InterPro" id="IPR000326">
    <property type="entry name" value="PAP2/HPO"/>
</dbReference>
<evidence type="ECO:0000259" key="2">
    <source>
        <dbReference type="SMART" id="SM00014"/>
    </source>
</evidence>
<dbReference type="PANTHER" id="PTHR14969">
    <property type="entry name" value="SPHINGOSINE-1-PHOSPHATE PHOSPHOHYDROLASE"/>
    <property type="match status" value="1"/>
</dbReference>
<dbReference type="Gene3D" id="1.20.144.10">
    <property type="entry name" value="Phosphatidic acid phosphatase type 2/haloperoxidase"/>
    <property type="match status" value="2"/>
</dbReference>
<feature type="transmembrane region" description="Helical" evidence="1">
    <location>
        <begin position="20"/>
        <end position="42"/>
    </location>
</feature>
<name>A0A942UZ79_9FIRM</name>
<keyword evidence="1" id="KW-0812">Transmembrane</keyword>
<feature type="transmembrane region" description="Helical" evidence="1">
    <location>
        <begin position="171"/>
        <end position="190"/>
    </location>
</feature>
<feature type="transmembrane region" description="Helical" evidence="1">
    <location>
        <begin position="118"/>
        <end position="136"/>
    </location>
</feature>
<proteinExistence type="predicted"/>
<dbReference type="SUPFAM" id="SSF48317">
    <property type="entry name" value="Acid phosphatase/Vanadium-dependent haloperoxidase"/>
    <property type="match status" value="1"/>
</dbReference>
<feature type="transmembrane region" description="Helical" evidence="1">
    <location>
        <begin position="48"/>
        <end position="66"/>
    </location>
</feature>